<dbReference type="SMART" id="SM00418">
    <property type="entry name" value="HTH_ARSR"/>
    <property type="match status" value="1"/>
</dbReference>
<dbReference type="InterPro" id="IPR036390">
    <property type="entry name" value="WH_DNA-bd_sf"/>
</dbReference>
<proteinExistence type="predicted"/>
<dbReference type="GO" id="GO:0003700">
    <property type="term" value="F:DNA-binding transcription factor activity"/>
    <property type="evidence" value="ECO:0007669"/>
    <property type="project" value="InterPro"/>
</dbReference>
<dbReference type="Proteomes" id="UP000199470">
    <property type="component" value="Unassembled WGS sequence"/>
</dbReference>
<name>A0A1I4JMK4_9BURK</name>
<dbReference type="Pfam" id="PF12840">
    <property type="entry name" value="HTH_20"/>
    <property type="match status" value="1"/>
</dbReference>
<dbReference type="InterPro" id="IPR001845">
    <property type="entry name" value="HTH_ArsR_DNA-bd_dom"/>
</dbReference>
<dbReference type="SUPFAM" id="SSF46785">
    <property type="entry name" value="Winged helix' DNA-binding domain"/>
    <property type="match status" value="1"/>
</dbReference>
<dbReference type="STRING" id="758825.SAMN02982985_01107"/>
<gene>
    <name evidence="2" type="ORF">SAMN02982985_01107</name>
</gene>
<dbReference type="InterPro" id="IPR036388">
    <property type="entry name" value="WH-like_DNA-bd_sf"/>
</dbReference>
<accession>A0A1I4JMK4</accession>
<dbReference type="Gene3D" id="1.10.10.10">
    <property type="entry name" value="Winged helix-like DNA-binding domain superfamily/Winged helix DNA-binding domain"/>
    <property type="match status" value="1"/>
</dbReference>
<evidence type="ECO:0000259" key="1">
    <source>
        <dbReference type="SMART" id="SM00418"/>
    </source>
</evidence>
<dbReference type="OrthoDB" id="8755747at2"/>
<evidence type="ECO:0000313" key="2">
    <source>
        <dbReference type="EMBL" id="SFL67772.1"/>
    </source>
</evidence>
<sequence>MSRSPRPAINFRAISDPERIKILASPARQELVDTLAAMGGQASAAALASQLGRHADGLYYHLRILCKAGLIQEFDGERGEERRYRLPGDHTAPLRLAYQTGPDGNTEALHKFARGLLQVACQDFEQALDMPDVVVDGAQRQLWAARNKAWLSAEELAEANVLLERLCELMSRPRAPGRDLLMSCAFVLAPVTPLPLRRKAEK</sequence>
<evidence type="ECO:0000313" key="3">
    <source>
        <dbReference type="Proteomes" id="UP000199470"/>
    </source>
</evidence>
<reference evidence="2 3" key="1">
    <citation type="submission" date="2016-10" db="EMBL/GenBank/DDBJ databases">
        <authorList>
            <person name="de Groot N.N."/>
        </authorList>
    </citation>
    <scope>NUCLEOTIDE SEQUENCE [LARGE SCALE GENOMIC DNA]</scope>
    <source>
        <strain evidence="2 3">ATCC 43154</strain>
    </source>
</reference>
<keyword evidence="3" id="KW-1185">Reference proteome</keyword>
<protein>
    <submittedName>
        <fullName evidence="2">Helix-turn-helix domain-containing protein</fullName>
    </submittedName>
</protein>
<dbReference type="EMBL" id="FOTW01000006">
    <property type="protein sequence ID" value="SFL67772.1"/>
    <property type="molecule type" value="Genomic_DNA"/>
</dbReference>
<organism evidence="2 3">
    <name type="scientific">Rugamonas rubra</name>
    <dbReference type="NCBI Taxonomy" id="758825"/>
    <lineage>
        <taxon>Bacteria</taxon>
        <taxon>Pseudomonadati</taxon>
        <taxon>Pseudomonadota</taxon>
        <taxon>Betaproteobacteria</taxon>
        <taxon>Burkholderiales</taxon>
        <taxon>Oxalobacteraceae</taxon>
        <taxon>Telluria group</taxon>
        <taxon>Rugamonas</taxon>
    </lineage>
</organism>
<dbReference type="AlphaFoldDB" id="A0A1I4JMK4"/>
<dbReference type="RefSeq" id="WP_093384769.1">
    <property type="nucleotide sequence ID" value="NZ_FOTW01000006.1"/>
</dbReference>
<feature type="domain" description="HTH arsR-type" evidence="1">
    <location>
        <begin position="18"/>
        <end position="100"/>
    </location>
</feature>